<dbReference type="RefSeq" id="WP_109457743.1">
    <property type="nucleotide sequence ID" value="NZ_QFBC01000003.1"/>
</dbReference>
<feature type="compositionally biased region" description="Low complexity" evidence="1">
    <location>
        <begin position="39"/>
        <end position="58"/>
    </location>
</feature>
<protein>
    <submittedName>
        <fullName evidence="2">Uncharacterized protein</fullName>
    </submittedName>
</protein>
<accession>A0A2U2DSR3</accession>
<dbReference type="Proteomes" id="UP000245252">
    <property type="component" value="Unassembled WGS sequence"/>
</dbReference>
<sequence length="73" mass="7865">MTRIAVTMQCRRITASAEIRHVVTAYMPPLREVVALQVPARRGPPGRQGDPGEQGPPGTLQNSGTIIFNGGHF</sequence>
<reference evidence="2 3" key="1">
    <citation type="submission" date="2018-05" db="EMBL/GenBank/DDBJ databases">
        <title>The draft genome of strain NS-104.</title>
        <authorList>
            <person name="Hang P."/>
            <person name="Jiang J."/>
        </authorList>
    </citation>
    <scope>NUCLEOTIDE SEQUENCE [LARGE SCALE GENOMIC DNA]</scope>
    <source>
        <strain evidence="2 3">NS-104</strain>
    </source>
</reference>
<evidence type="ECO:0000256" key="1">
    <source>
        <dbReference type="SAM" id="MobiDB-lite"/>
    </source>
</evidence>
<gene>
    <name evidence="2" type="ORF">DEM27_08170</name>
</gene>
<dbReference type="AlphaFoldDB" id="A0A2U2DSR3"/>
<dbReference type="EMBL" id="QFBC01000003">
    <property type="protein sequence ID" value="PWE56366.1"/>
    <property type="molecule type" value="Genomic_DNA"/>
</dbReference>
<proteinExistence type="predicted"/>
<keyword evidence="3" id="KW-1185">Reference proteome</keyword>
<feature type="region of interest" description="Disordered" evidence="1">
    <location>
        <begin position="39"/>
        <end position="73"/>
    </location>
</feature>
<evidence type="ECO:0000313" key="3">
    <source>
        <dbReference type="Proteomes" id="UP000245252"/>
    </source>
</evidence>
<evidence type="ECO:0000313" key="2">
    <source>
        <dbReference type="EMBL" id="PWE56366.1"/>
    </source>
</evidence>
<organism evidence="2 3">
    <name type="scientific">Metarhizobium album</name>
    <dbReference type="NCBI Taxonomy" id="2182425"/>
    <lineage>
        <taxon>Bacteria</taxon>
        <taxon>Pseudomonadati</taxon>
        <taxon>Pseudomonadota</taxon>
        <taxon>Alphaproteobacteria</taxon>
        <taxon>Hyphomicrobiales</taxon>
        <taxon>Rhizobiaceae</taxon>
        <taxon>Metarhizobium</taxon>
    </lineage>
</organism>
<comment type="caution">
    <text evidence="2">The sequence shown here is derived from an EMBL/GenBank/DDBJ whole genome shotgun (WGS) entry which is preliminary data.</text>
</comment>
<name>A0A2U2DSR3_9HYPH</name>